<gene>
    <name evidence="2" type="ORF">C8R41DRAFT_525692</name>
</gene>
<dbReference type="PRINTS" id="PR00368">
    <property type="entry name" value="FADPNR"/>
</dbReference>
<dbReference type="InterPro" id="IPR036188">
    <property type="entry name" value="FAD/NAD-bd_sf"/>
</dbReference>
<name>A0ABQ8V9Y5_9AGAR</name>
<dbReference type="Gene3D" id="3.50.50.100">
    <property type="match status" value="1"/>
</dbReference>
<dbReference type="EMBL" id="JANVFT010000069">
    <property type="protein sequence ID" value="KAJ4476794.1"/>
    <property type="molecule type" value="Genomic_DNA"/>
</dbReference>
<proteinExistence type="predicted"/>
<dbReference type="Proteomes" id="UP001150217">
    <property type="component" value="Unassembled WGS sequence"/>
</dbReference>
<organism evidence="2 3">
    <name type="scientific">Lentinula lateritia</name>
    <dbReference type="NCBI Taxonomy" id="40482"/>
    <lineage>
        <taxon>Eukaryota</taxon>
        <taxon>Fungi</taxon>
        <taxon>Dikarya</taxon>
        <taxon>Basidiomycota</taxon>
        <taxon>Agaricomycotina</taxon>
        <taxon>Agaricomycetes</taxon>
        <taxon>Agaricomycetidae</taxon>
        <taxon>Agaricales</taxon>
        <taxon>Marasmiineae</taxon>
        <taxon>Omphalotaceae</taxon>
        <taxon>Lentinula</taxon>
    </lineage>
</organism>
<dbReference type="Pfam" id="PF07992">
    <property type="entry name" value="Pyr_redox_2"/>
    <property type="match status" value="1"/>
</dbReference>
<sequence length="486" mass="53623">MAIDTIPHGSGDDVKPNIVVVGGSYVGSKVVDDLIPLVHETHNIVLVEKSSHFKVALAIHQKVQKINLSQNIFAFPRLHAVSGFESKAFIPYTSEYFDEAYATLSPHKTHRCTHIITGLVTSILSAEVILEDGRTIPYEYLVIATGTGQRTTLGLHNSNIVNSTLTKDTSNDKEKGLVHIHEWQADMKRANKIVVVGGGAYGVQLVTDIKTYKSTLSKNVTLVHSRAKLLHTFHHGLHDIVMEKMKEIGVDTILGQRAIRIEEVEGMFDDSNEILGVTRKTPEFIVHLSGGEQLRADLVITCLGGTPLSDPLRALAPAAVDLETGYIRVLPTLQIASPNDHNATSNSSYTAYPNVFALGDVAHTGAHKAARPGHFQSGVVTRNIQRLIKAKVAQRLNIKSKFNNHNNAQPHKGAHDVLESYIPPEAPGIHLRLGMRDSLIFRNPALESDVPYVQWDDRDSATFDCGCERYWKKRAETLWKNGDFEA</sequence>
<accession>A0ABQ8V9Y5</accession>
<comment type="caution">
    <text evidence="2">The sequence shown here is derived from an EMBL/GenBank/DDBJ whole genome shotgun (WGS) entry which is preliminary data.</text>
</comment>
<protein>
    <recommendedName>
        <fullName evidence="1">FAD/NAD(P)-binding domain-containing protein</fullName>
    </recommendedName>
</protein>
<evidence type="ECO:0000259" key="1">
    <source>
        <dbReference type="Pfam" id="PF07992"/>
    </source>
</evidence>
<dbReference type="SUPFAM" id="SSF51905">
    <property type="entry name" value="FAD/NAD(P)-binding domain"/>
    <property type="match status" value="1"/>
</dbReference>
<keyword evidence="3" id="KW-1185">Reference proteome</keyword>
<reference evidence="2" key="1">
    <citation type="submission" date="2022-08" db="EMBL/GenBank/DDBJ databases">
        <title>A Global Phylogenomic Analysis of the Shiitake Genus Lentinula.</title>
        <authorList>
            <consortium name="DOE Joint Genome Institute"/>
            <person name="Sierra-Patev S."/>
            <person name="Min B."/>
            <person name="Naranjo-Ortiz M."/>
            <person name="Looney B."/>
            <person name="Konkel Z."/>
            <person name="Slot J.C."/>
            <person name="Sakamoto Y."/>
            <person name="Steenwyk J.L."/>
            <person name="Rokas A."/>
            <person name="Carro J."/>
            <person name="Camarero S."/>
            <person name="Ferreira P."/>
            <person name="Molpeceres G."/>
            <person name="Ruiz-Duenas F.J."/>
            <person name="Serrano A."/>
            <person name="Henrissat B."/>
            <person name="Drula E."/>
            <person name="Hughes K.W."/>
            <person name="Mata J.L."/>
            <person name="Ishikawa N.K."/>
            <person name="Vargas-Isla R."/>
            <person name="Ushijima S."/>
            <person name="Smith C.A."/>
            <person name="Ahrendt S."/>
            <person name="Andreopoulos W."/>
            <person name="He G."/>
            <person name="Labutti K."/>
            <person name="Lipzen A."/>
            <person name="Ng V."/>
            <person name="Riley R."/>
            <person name="Sandor L."/>
            <person name="Barry K."/>
            <person name="Martinez A.T."/>
            <person name="Xiao Y."/>
            <person name="Gibbons J.G."/>
            <person name="Terashima K."/>
            <person name="Grigoriev I.V."/>
            <person name="Hibbett D.S."/>
        </authorList>
    </citation>
    <scope>NUCLEOTIDE SEQUENCE</scope>
    <source>
        <strain evidence="2">RHP3577 ss4</strain>
    </source>
</reference>
<dbReference type="PANTHER" id="PTHR43735">
    <property type="entry name" value="APOPTOSIS-INDUCING FACTOR 1"/>
    <property type="match status" value="1"/>
</dbReference>
<feature type="domain" description="FAD/NAD(P)-binding" evidence="1">
    <location>
        <begin position="17"/>
        <end position="367"/>
    </location>
</feature>
<evidence type="ECO:0000313" key="3">
    <source>
        <dbReference type="Proteomes" id="UP001150217"/>
    </source>
</evidence>
<dbReference type="PANTHER" id="PTHR43735:SF11">
    <property type="entry name" value="HYPOTHETICAL OXIDOREDUCTASE (EUROFUNG)"/>
    <property type="match status" value="1"/>
</dbReference>
<evidence type="ECO:0000313" key="2">
    <source>
        <dbReference type="EMBL" id="KAJ4476794.1"/>
    </source>
</evidence>
<dbReference type="InterPro" id="IPR023753">
    <property type="entry name" value="FAD/NAD-binding_dom"/>
</dbReference>